<comment type="caution">
    <text evidence="3">The sequence shown here is derived from an EMBL/GenBank/DDBJ whole genome shotgun (WGS) entry which is preliminary data.</text>
</comment>
<evidence type="ECO:0000256" key="1">
    <source>
        <dbReference type="ARBA" id="ARBA00004196"/>
    </source>
</evidence>
<protein>
    <submittedName>
        <fullName evidence="3">Polygalacturonase inhibitor</fullName>
    </submittedName>
</protein>
<dbReference type="InterPro" id="IPR032675">
    <property type="entry name" value="LRR_dom_sf"/>
</dbReference>
<dbReference type="Proteomes" id="UP000623129">
    <property type="component" value="Unassembled WGS sequence"/>
</dbReference>
<feature type="region of interest" description="Disordered" evidence="2">
    <location>
        <begin position="40"/>
        <end position="122"/>
    </location>
</feature>
<sequence>MGQFNAAVFANNTCLCGDPLPPCFNSAPISAPAPVPVSTTQFDSAPAPAPVSTAQFDSAPVPAPAPVSTQQFDSAPAPAPVSTAQLDSAPAPAPVSTTQFDSPPAPTPAPEMPHDSNSDIYISPRDPNEEKLLFKMKEQLGNPDVLHGWVKGFEYCGIGFSNGQDSFVILYCTDTGRVTNLRFKDIHVSAPFPEAICEFTELESIEIYHFPGLYGPIPSCITELINLRSITIRETSLSGSVPNFSNKTDLLGLIISSSQLSGTIPPSLSTLPHLGSLDLSSNYLTGTIPPGLVPDNTPMLFLSNNNLTGEIPKSYGLVNFFMIHVGNNQLSGDVSFLFGKQKTAVNMDLSNNDFEFDLSSVELSDRLYKLDLSHNKIYGNVPDSFASAARLSYVNLSFNRLCGELPKGSNMEKFNAVDFVNNTCLCGNPLPPCFNSAPAPAPESTIH</sequence>
<dbReference type="InterPro" id="IPR051848">
    <property type="entry name" value="PGIP"/>
</dbReference>
<evidence type="ECO:0000313" key="3">
    <source>
        <dbReference type="EMBL" id="KAF3332094.1"/>
    </source>
</evidence>
<evidence type="ECO:0000313" key="4">
    <source>
        <dbReference type="Proteomes" id="UP000623129"/>
    </source>
</evidence>
<dbReference type="SUPFAM" id="SSF52058">
    <property type="entry name" value="L domain-like"/>
    <property type="match status" value="1"/>
</dbReference>
<dbReference type="EMBL" id="SWLB01000012">
    <property type="protein sequence ID" value="KAF3332094.1"/>
    <property type="molecule type" value="Genomic_DNA"/>
</dbReference>
<comment type="subcellular location">
    <subcellularLocation>
        <location evidence="1">Cell envelope</location>
    </subcellularLocation>
</comment>
<reference evidence="3" key="1">
    <citation type="submission" date="2020-01" db="EMBL/GenBank/DDBJ databases">
        <title>Genome sequence of Kobresia littledalei, the first chromosome-level genome in the family Cyperaceae.</title>
        <authorList>
            <person name="Qu G."/>
        </authorList>
    </citation>
    <scope>NUCLEOTIDE SEQUENCE</scope>
    <source>
        <strain evidence="3">C.B.Clarke</strain>
        <tissue evidence="3">Leaf</tissue>
    </source>
</reference>
<dbReference type="PANTHER" id="PTHR48059:SF23">
    <property type="entry name" value="LEUCINE-RICH REPEAT-CONTAINING N-TERMINAL PLANT-TYPE DOMAIN-CONTAINING PROTEIN"/>
    <property type="match status" value="1"/>
</dbReference>
<organism evidence="3 4">
    <name type="scientific">Carex littledalei</name>
    <dbReference type="NCBI Taxonomy" id="544730"/>
    <lineage>
        <taxon>Eukaryota</taxon>
        <taxon>Viridiplantae</taxon>
        <taxon>Streptophyta</taxon>
        <taxon>Embryophyta</taxon>
        <taxon>Tracheophyta</taxon>
        <taxon>Spermatophyta</taxon>
        <taxon>Magnoliopsida</taxon>
        <taxon>Liliopsida</taxon>
        <taxon>Poales</taxon>
        <taxon>Cyperaceae</taxon>
        <taxon>Cyperoideae</taxon>
        <taxon>Cariceae</taxon>
        <taxon>Carex</taxon>
        <taxon>Carex subgen. Euthyceras</taxon>
    </lineage>
</organism>
<name>A0A833QYR8_9POAL</name>
<keyword evidence="4" id="KW-1185">Reference proteome</keyword>
<proteinExistence type="predicted"/>
<dbReference type="Pfam" id="PF00560">
    <property type="entry name" value="LRR_1"/>
    <property type="match status" value="2"/>
</dbReference>
<dbReference type="Gene3D" id="3.80.10.10">
    <property type="entry name" value="Ribonuclease Inhibitor"/>
    <property type="match status" value="1"/>
</dbReference>
<accession>A0A833QYR8</accession>
<evidence type="ECO:0000256" key="2">
    <source>
        <dbReference type="SAM" id="MobiDB-lite"/>
    </source>
</evidence>
<dbReference type="AlphaFoldDB" id="A0A833QYR8"/>
<dbReference type="OrthoDB" id="676979at2759"/>
<gene>
    <name evidence="3" type="ORF">FCM35_KLT03500</name>
</gene>
<dbReference type="InterPro" id="IPR001611">
    <property type="entry name" value="Leu-rich_rpt"/>
</dbReference>
<dbReference type="PANTHER" id="PTHR48059">
    <property type="entry name" value="POLYGALACTURONASE INHIBITOR 1"/>
    <property type="match status" value="1"/>
</dbReference>